<reference evidence="1" key="2">
    <citation type="submission" date="2020-11" db="EMBL/GenBank/DDBJ databases">
        <authorList>
            <person name="McCartney M.A."/>
            <person name="Auch B."/>
            <person name="Kono T."/>
            <person name="Mallez S."/>
            <person name="Becker A."/>
            <person name="Gohl D.M."/>
            <person name="Silverstein K.A.T."/>
            <person name="Koren S."/>
            <person name="Bechman K.B."/>
            <person name="Herman A."/>
            <person name="Abrahante J.E."/>
            <person name="Garbe J."/>
        </authorList>
    </citation>
    <scope>NUCLEOTIDE SEQUENCE</scope>
    <source>
        <strain evidence="1">Duluth1</strain>
        <tissue evidence="1">Whole animal</tissue>
    </source>
</reference>
<comment type="caution">
    <text evidence="1">The sequence shown here is derived from an EMBL/GenBank/DDBJ whole genome shotgun (WGS) entry which is preliminary data.</text>
</comment>
<keyword evidence="2" id="KW-1185">Reference proteome</keyword>
<dbReference type="EMBL" id="JAIWYP010000008">
    <property type="protein sequence ID" value="KAH3786663.1"/>
    <property type="molecule type" value="Genomic_DNA"/>
</dbReference>
<evidence type="ECO:0000313" key="1">
    <source>
        <dbReference type="EMBL" id="KAH3786663.1"/>
    </source>
</evidence>
<dbReference type="AlphaFoldDB" id="A0A9D4IWE0"/>
<sequence>MLSWIDHTLRNPASKTTRQYLNKNTLGKWKEGRSRYTWRRAKDADSKQMGKTCGQQERLAQNLDSWRKLVWRLCPIRVHRRG</sequence>
<organism evidence="1 2">
    <name type="scientific">Dreissena polymorpha</name>
    <name type="common">Zebra mussel</name>
    <name type="synonym">Mytilus polymorpha</name>
    <dbReference type="NCBI Taxonomy" id="45954"/>
    <lineage>
        <taxon>Eukaryota</taxon>
        <taxon>Metazoa</taxon>
        <taxon>Spiralia</taxon>
        <taxon>Lophotrochozoa</taxon>
        <taxon>Mollusca</taxon>
        <taxon>Bivalvia</taxon>
        <taxon>Autobranchia</taxon>
        <taxon>Heteroconchia</taxon>
        <taxon>Euheterodonta</taxon>
        <taxon>Imparidentia</taxon>
        <taxon>Neoheterodontei</taxon>
        <taxon>Myida</taxon>
        <taxon>Dreissenoidea</taxon>
        <taxon>Dreissenidae</taxon>
        <taxon>Dreissena</taxon>
    </lineage>
</organism>
<accession>A0A9D4IWE0</accession>
<dbReference type="Proteomes" id="UP000828390">
    <property type="component" value="Unassembled WGS sequence"/>
</dbReference>
<gene>
    <name evidence="1" type="ORF">DPMN_164771</name>
</gene>
<name>A0A9D4IWE0_DREPO</name>
<proteinExistence type="predicted"/>
<evidence type="ECO:0000313" key="2">
    <source>
        <dbReference type="Proteomes" id="UP000828390"/>
    </source>
</evidence>
<reference evidence="1" key="1">
    <citation type="journal article" date="2019" name="bioRxiv">
        <title>The Genome of the Zebra Mussel, Dreissena polymorpha: A Resource for Invasive Species Research.</title>
        <authorList>
            <person name="McCartney M.A."/>
            <person name="Auch B."/>
            <person name="Kono T."/>
            <person name="Mallez S."/>
            <person name="Zhang Y."/>
            <person name="Obille A."/>
            <person name="Becker A."/>
            <person name="Abrahante J.E."/>
            <person name="Garbe J."/>
            <person name="Badalamenti J.P."/>
            <person name="Herman A."/>
            <person name="Mangelson H."/>
            <person name="Liachko I."/>
            <person name="Sullivan S."/>
            <person name="Sone E.D."/>
            <person name="Koren S."/>
            <person name="Silverstein K.A.T."/>
            <person name="Beckman K.B."/>
            <person name="Gohl D.M."/>
        </authorList>
    </citation>
    <scope>NUCLEOTIDE SEQUENCE</scope>
    <source>
        <strain evidence="1">Duluth1</strain>
        <tissue evidence="1">Whole animal</tissue>
    </source>
</reference>
<protein>
    <submittedName>
        <fullName evidence="1">Uncharacterized protein</fullName>
    </submittedName>
</protein>